<dbReference type="InterPro" id="IPR010559">
    <property type="entry name" value="Sig_transdc_His_kin_internal"/>
</dbReference>
<evidence type="ECO:0000256" key="2">
    <source>
        <dbReference type="ARBA" id="ARBA00022553"/>
    </source>
</evidence>
<feature type="domain" description="HAMP" evidence="6">
    <location>
        <begin position="231"/>
        <end position="284"/>
    </location>
</feature>
<keyword evidence="2" id="KW-0597">Phosphoprotein</keyword>
<evidence type="ECO:0000256" key="4">
    <source>
        <dbReference type="ARBA" id="ARBA00022777"/>
    </source>
</evidence>
<dbReference type="PANTHER" id="PTHR34220:SF7">
    <property type="entry name" value="SENSOR HISTIDINE KINASE YPDA"/>
    <property type="match status" value="1"/>
</dbReference>
<dbReference type="PROSITE" id="PS50885">
    <property type="entry name" value="HAMP"/>
    <property type="match status" value="1"/>
</dbReference>
<dbReference type="InterPro" id="IPR050640">
    <property type="entry name" value="Bact_2-comp_sensor_kinase"/>
</dbReference>
<dbReference type="InterPro" id="IPR003660">
    <property type="entry name" value="HAMP_dom"/>
</dbReference>
<reference evidence="7 8" key="1">
    <citation type="submission" date="2014-05" db="EMBL/GenBank/DDBJ databases">
        <title>De novo Genome Sequence of Spirocheata sp.</title>
        <authorList>
            <person name="Shivani Y."/>
            <person name="Subhash Y."/>
            <person name="Tushar L."/>
            <person name="Sasikala C."/>
            <person name="Ramana C.V."/>
        </authorList>
    </citation>
    <scope>NUCLEOTIDE SEQUENCE [LARGE SCALE GENOMIC DNA]</scope>
    <source>
        <strain evidence="7 8">JC230</strain>
    </source>
</reference>
<dbReference type="InterPro" id="IPR036890">
    <property type="entry name" value="HATPase_C_sf"/>
</dbReference>
<dbReference type="CDD" id="cd06225">
    <property type="entry name" value="HAMP"/>
    <property type="match status" value="1"/>
</dbReference>
<keyword evidence="3" id="KW-0808">Transferase</keyword>
<dbReference type="eggNOG" id="COG2972">
    <property type="taxonomic scope" value="Bacteria"/>
</dbReference>
<dbReference type="Gene3D" id="6.10.340.10">
    <property type="match status" value="1"/>
</dbReference>
<organism evidence="7 8">
    <name type="scientific">Spirochaeta lutea</name>
    <dbReference type="NCBI Taxonomy" id="1480694"/>
    <lineage>
        <taxon>Bacteria</taxon>
        <taxon>Pseudomonadati</taxon>
        <taxon>Spirochaetota</taxon>
        <taxon>Spirochaetia</taxon>
        <taxon>Spirochaetales</taxon>
        <taxon>Spirochaetaceae</taxon>
        <taxon>Spirochaeta</taxon>
    </lineage>
</organism>
<dbReference type="Gene3D" id="3.30.565.10">
    <property type="entry name" value="Histidine kinase-like ATPase, C-terminal domain"/>
    <property type="match status" value="1"/>
</dbReference>
<dbReference type="Proteomes" id="UP000029692">
    <property type="component" value="Unassembled WGS sequence"/>
</dbReference>
<dbReference type="RefSeq" id="WP_037548136.1">
    <property type="nucleotide sequence ID" value="NZ_JNUP01000065.1"/>
</dbReference>
<comment type="caution">
    <text evidence="7">The sequence shown here is derived from an EMBL/GenBank/DDBJ whole genome shotgun (WGS) entry which is preliminary data.</text>
</comment>
<dbReference type="GO" id="GO:0016020">
    <property type="term" value="C:membrane"/>
    <property type="evidence" value="ECO:0007669"/>
    <property type="project" value="UniProtKB-SubCell"/>
</dbReference>
<proteinExistence type="predicted"/>
<dbReference type="SUPFAM" id="SSF158472">
    <property type="entry name" value="HAMP domain-like"/>
    <property type="match status" value="1"/>
</dbReference>
<dbReference type="GO" id="GO:0000155">
    <property type="term" value="F:phosphorelay sensor kinase activity"/>
    <property type="evidence" value="ECO:0007669"/>
    <property type="project" value="InterPro"/>
</dbReference>
<comment type="subcellular location">
    <subcellularLocation>
        <location evidence="1">Membrane</location>
    </subcellularLocation>
</comment>
<dbReference type="SMART" id="SM00387">
    <property type="entry name" value="HATPase_c"/>
    <property type="match status" value="1"/>
</dbReference>
<evidence type="ECO:0000256" key="5">
    <source>
        <dbReference type="SAM" id="Phobius"/>
    </source>
</evidence>
<protein>
    <recommendedName>
        <fullName evidence="6">HAMP domain-containing protein</fullName>
    </recommendedName>
</protein>
<feature type="transmembrane region" description="Helical" evidence="5">
    <location>
        <begin position="207"/>
        <end position="228"/>
    </location>
</feature>
<keyword evidence="5" id="KW-0472">Membrane</keyword>
<dbReference type="OrthoDB" id="370211at2"/>
<keyword evidence="5" id="KW-1133">Transmembrane helix</keyword>
<evidence type="ECO:0000256" key="1">
    <source>
        <dbReference type="ARBA" id="ARBA00004370"/>
    </source>
</evidence>
<keyword evidence="5" id="KW-0812">Transmembrane</keyword>
<dbReference type="Pfam" id="PF06580">
    <property type="entry name" value="His_kinase"/>
    <property type="match status" value="1"/>
</dbReference>
<dbReference type="EMBL" id="JNUP01000065">
    <property type="protein sequence ID" value="KGE71700.1"/>
    <property type="molecule type" value="Genomic_DNA"/>
</dbReference>
<evidence type="ECO:0000259" key="6">
    <source>
        <dbReference type="PROSITE" id="PS50885"/>
    </source>
</evidence>
<accession>A0A098QV18</accession>
<dbReference type="InterPro" id="IPR003594">
    <property type="entry name" value="HATPase_dom"/>
</dbReference>
<dbReference type="SUPFAM" id="SSF55874">
    <property type="entry name" value="ATPase domain of HSP90 chaperone/DNA topoisomerase II/histidine kinase"/>
    <property type="match status" value="1"/>
</dbReference>
<evidence type="ECO:0000313" key="8">
    <source>
        <dbReference type="Proteomes" id="UP000029692"/>
    </source>
</evidence>
<dbReference type="Pfam" id="PF02518">
    <property type="entry name" value="HATPase_c"/>
    <property type="match status" value="1"/>
</dbReference>
<name>A0A098QV18_9SPIO</name>
<dbReference type="AlphaFoldDB" id="A0A098QV18"/>
<dbReference type="STRING" id="1480694.DC28_10610"/>
<keyword evidence="4" id="KW-0418">Kinase</keyword>
<evidence type="ECO:0000256" key="3">
    <source>
        <dbReference type="ARBA" id="ARBA00022679"/>
    </source>
</evidence>
<keyword evidence="8" id="KW-1185">Reference proteome</keyword>
<sequence>MTRRNRRWSLGHLIYRLRVPSIRSRAVQFFLITLLPVLLTTTTMTLNSQGLLSVANQLFSSNVFFDSMEHTLDEATTALGDYLSTNNSDSLKLYLQNSAEIRRMGQAIPMSNATPPEVETADSRSQRGQSTRILRKNIQALTSQYLIQGDAAVAARRGRFVERYIAHYREAELINSFISKTIQELNQNELAQNILQYQLFSSLFSKIQLLGTILTLLSAFFALFLLTYSTYQISEPIMNLADGADEIAAGNFELPDFNPRGFDEVIRLATAYNTMKASILDYIAQIKEKGEIEKGLMEQRLANLRMQHLLKSAEIQALQAQINPHFLFNTLNTGVQLAIVEGAERTSSYLEHLSEVYRHNVRHINRASTLKEELEVLDSYIYVVQIRFADRFSFRHAVDPDCRGVGIPSMILQPLVENALVHGLKERETGGVIEIKARKVMADFNREDVWHPGPLDYHADPEILPDARSLLSTAVLIEVRDNGRGMDVPSMEEALNEDLIDYSFSGETPEGRNPGIGIRNVIHRIHLFFGRRGLVTIESQPGQGTAVKMVLPYEEQIDE</sequence>
<gene>
    <name evidence="7" type="ORF">DC28_10610</name>
</gene>
<dbReference type="PANTHER" id="PTHR34220">
    <property type="entry name" value="SENSOR HISTIDINE KINASE YPDA"/>
    <property type="match status" value="1"/>
</dbReference>
<evidence type="ECO:0000313" key="7">
    <source>
        <dbReference type="EMBL" id="KGE71700.1"/>
    </source>
</evidence>